<name>A0A1J7INL1_9PEZI</name>
<organism evidence="1 2">
    <name type="scientific">Coniochaeta ligniaria NRRL 30616</name>
    <dbReference type="NCBI Taxonomy" id="1408157"/>
    <lineage>
        <taxon>Eukaryota</taxon>
        <taxon>Fungi</taxon>
        <taxon>Dikarya</taxon>
        <taxon>Ascomycota</taxon>
        <taxon>Pezizomycotina</taxon>
        <taxon>Sordariomycetes</taxon>
        <taxon>Sordariomycetidae</taxon>
        <taxon>Coniochaetales</taxon>
        <taxon>Coniochaetaceae</taxon>
        <taxon>Coniochaeta</taxon>
    </lineage>
</organism>
<keyword evidence="2" id="KW-1185">Reference proteome</keyword>
<dbReference type="STRING" id="1408157.A0A1J7INL1"/>
<evidence type="ECO:0008006" key="3">
    <source>
        <dbReference type="Google" id="ProtNLM"/>
    </source>
</evidence>
<dbReference type="OrthoDB" id="4633509at2759"/>
<protein>
    <recommendedName>
        <fullName evidence="3">Protein kinase domain-containing protein</fullName>
    </recommendedName>
</protein>
<accession>A0A1J7INL1</accession>
<dbReference type="Proteomes" id="UP000182658">
    <property type="component" value="Unassembled WGS sequence"/>
</dbReference>
<gene>
    <name evidence="1" type="ORF">CONLIGDRAFT_587014</name>
</gene>
<proteinExistence type="predicted"/>
<reference evidence="1 2" key="1">
    <citation type="submission" date="2016-10" db="EMBL/GenBank/DDBJ databases">
        <title>Draft genome sequence of Coniochaeta ligniaria NRRL30616, a lignocellulolytic fungus for bioabatement of inhibitors in plant biomass hydrolysates.</title>
        <authorList>
            <consortium name="DOE Joint Genome Institute"/>
            <person name="Jimenez D.J."/>
            <person name="Hector R.E."/>
            <person name="Riley R."/>
            <person name="Sun H."/>
            <person name="Grigoriev I.V."/>
            <person name="Van Elsas J.D."/>
            <person name="Nichols N.N."/>
        </authorList>
    </citation>
    <scope>NUCLEOTIDE SEQUENCE [LARGE SCALE GENOMIC DNA]</scope>
    <source>
        <strain evidence="1 2">NRRL 30616</strain>
    </source>
</reference>
<dbReference type="InParanoid" id="A0A1J7INL1"/>
<sequence length="276" mass="31658">MSSTIPFVSQEPNVGDPPLGWENFLHPKLRRFPGSSEFELELYLGGGVDGFVFKAKVDEQHTVAVKIFYHDRQPEPVDGVSFYWPLERESINGALLLMIHASLQRAASTGRPIYLLPGPQTKKEAIRNLWAFSNEGHEQCEPPPQYFQPFTPDVQINRCLGWTELGGRSIIRALNRARVLKDMDSDKTYLAIVYEFVPKEKLQVDTILSQLDFFYATGFHHVPFNPSNWLGKGVLVDFSDIIWPFAHPYEWNERQYAKGHKLDHASVRGFERRALL</sequence>
<evidence type="ECO:0000313" key="1">
    <source>
        <dbReference type="EMBL" id="OIW22697.1"/>
    </source>
</evidence>
<dbReference type="AlphaFoldDB" id="A0A1J7INL1"/>
<evidence type="ECO:0000313" key="2">
    <source>
        <dbReference type="Proteomes" id="UP000182658"/>
    </source>
</evidence>
<dbReference type="EMBL" id="KV875111">
    <property type="protein sequence ID" value="OIW22697.1"/>
    <property type="molecule type" value="Genomic_DNA"/>
</dbReference>